<dbReference type="InterPro" id="IPR001245">
    <property type="entry name" value="Ser-Thr/Tyr_kinase_cat_dom"/>
</dbReference>
<comment type="catalytic activity">
    <reaction evidence="8">
        <text>L-seryl-[protein] + ATP = O-phospho-L-seryl-[protein] + ADP + H(+)</text>
        <dbReference type="Rhea" id="RHEA:17989"/>
        <dbReference type="Rhea" id="RHEA-COMP:9863"/>
        <dbReference type="Rhea" id="RHEA-COMP:11604"/>
        <dbReference type="ChEBI" id="CHEBI:15378"/>
        <dbReference type="ChEBI" id="CHEBI:29999"/>
        <dbReference type="ChEBI" id="CHEBI:30616"/>
        <dbReference type="ChEBI" id="CHEBI:83421"/>
        <dbReference type="ChEBI" id="CHEBI:456216"/>
        <dbReference type="EC" id="2.7.11.1"/>
    </reaction>
</comment>
<dbReference type="PANTHER" id="PTHR24343">
    <property type="entry name" value="SERINE/THREONINE KINASE"/>
    <property type="match status" value="1"/>
</dbReference>
<dbReference type="PANTHER" id="PTHR24343:SF509">
    <property type="entry name" value="SERINE_THREONINE-PROTEIN KINASE SRK2E"/>
    <property type="match status" value="1"/>
</dbReference>
<dbReference type="Proteomes" id="UP001318860">
    <property type="component" value="Unassembled WGS sequence"/>
</dbReference>
<dbReference type="Pfam" id="PF07714">
    <property type="entry name" value="PK_Tyr_Ser-Thr"/>
    <property type="match status" value="1"/>
</dbReference>
<dbReference type="InterPro" id="IPR017441">
    <property type="entry name" value="Protein_kinase_ATP_BS"/>
</dbReference>
<dbReference type="InterPro" id="IPR000719">
    <property type="entry name" value="Prot_kinase_dom"/>
</dbReference>
<evidence type="ECO:0000256" key="4">
    <source>
        <dbReference type="ARBA" id="ARBA00022741"/>
    </source>
</evidence>
<evidence type="ECO:0000256" key="2">
    <source>
        <dbReference type="ARBA" id="ARBA00022527"/>
    </source>
</evidence>
<evidence type="ECO:0000313" key="13">
    <source>
        <dbReference type="Proteomes" id="UP001318860"/>
    </source>
</evidence>
<evidence type="ECO:0000256" key="6">
    <source>
        <dbReference type="ARBA" id="ARBA00022840"/>
    </source>
</evidence>
<dbReference type="InterPro" id="IPR008271">
    <property type="entry name" value="Ser/Thr_kinase_AS"/>
</dbReference>
<gene>
    <name evidence="12" type="ORF">DH2020_049967</name>
</gene>
<keyword evidence="4 9" id="KW-0547">Nucleotide-binding</keyword>
<dbReference type="EC" id="2.7.11.1" evidence="1"/>
<dbReference type="Gene3D" id="3.30.200.20">
    <property type="entry name" value="Phosphorylase Kinase, domain 1"/>
    <property type="match status" value="2"/>
</dbReference>
<evidence type="ECO:0000256" key="3">
    <source>
        <dbReference type="ARBA" id="ARBA00022679"/>
    </source>
</evidence>
<evidence type="ECO:0000256" key="9">
    <source>
        <dbReference type="PROSITE-ProRule" id="PRU10141"/>
    </source>
</evidence>
<comment type="caution">
    <text evidence="12">The sequence shown here is derived from an EMBL/GenBank/DDBJ whole genome shotgun (WGS) entry which is preliminary data.</text>
</comment>
<feature type="domain" description="Protein kinase" evidence="11">
    <location>
        <begin position="23"/>
        <end position="297"/>
    </location>
</feature>
<evidence type="ECO:0000256" key="7">
    <source>
        <dbReference type="ARBA" id="ARBA00047899"/>
    </source>
</evidence>
<sequence>MDRAAMTVGPGMDMPIMHDSDRYDFVRDIGSGNFGVARLMRDKQTKELVAVKYIERGDKMRIGNIGSGTCGIARLMRDKQSNELVAIKYIERGFPIDENVQREIINHRSLRHPNIVRFKEVILTPTHLAIVMEYASGGELFERICNAGRFNEDEQICHRDLKLENTLLDGSPAPRLKICDFGYSKSSLLHSQPKSTVGTPAYIAPEVLLRKEYDGKVADVWSCGVTLYVMLVGAYPFEDPEEPKDFRKTIQRILNVQYSIPENIKISEECWHLISRIFVADPAQRITMPEIRNHVWFLKNLPADLMDERTMGNQFEEPDQPMQSLEVIMQIISEATIPPVGLYNLDLMDDDMDDLDSDPDLDVDSSGEVIYAM</sequence>
<organism evidence="12 13">
    <name type="scientific">Rehmannia glutinosa</name>
    <name type="common">Chinese foxglove</name>
    <dbReference type="NCBI Taxonomy" id="99300"/>
    <lineage>
        <taxon>Eukaryota</taxon>
        <taxon>Viridiplantae</taxon>
        <taxon>Streptophyta</taxon>
        <taxon>Embryophyta</taxon>
        <taxon>Tracheophyta</taxon>
        <taxon>Spermatophyta</taxon>
        <taxon>Magnoliopsida</taxon>
        <taxon>eudicotyledons</taxon>
        <taxon>Gunneridae</taxon>
        <taxon>Pentapetalae</taxon>
        <taxon>asterids</taxon>
        <taxon>lamiids</taxon>
        <taxon>Lamiales</taxon>
        <taxon>Orobanchaceae</taxon>
        <taxon>Rehmannieae</taxon>
        <taxon>Rehmannia</taxon>
    </lineage>
</organism>
<evidence type="ECO:0000256" key="1">
    <source>
        <dbReference type="ARBA" id="ARBA00012513"/>
    </source>
</evidence>
<evidence type="ECO:0000256" key="8">
    <source>
        <dbReference type="ARBA" id="ARBA00048679"/>
    </source>
</evidence>
<dbReference type="Pfam" id="PF00069">
    <property type="entry name" value="Pkinase"/>
    <property type="match status" value="1"/>
</dbReference>
<evidence type="ECO:0000256" key="5">
    <source>
        <dbReference type="ARBA" id="ARBA00022777"/>
    </source>
</evidence>
<dbReference type="Gene3D" id="1.10.510.10">
    <property type="entry name" value="Transferase(Phosphotransferase) domain 1"/>
    <property type="match status" value="1"/>
</dbReference>
<name>A0ABR0U291_REHGL</name>
<evidence type="ECO:0000313" key="12">
    <source>
        <dbReference type="EMBL" id="KAK6116291.1"/>
    </source>
</evidence>
<dbReference type="InterPro" id="IPR011009">
    <property type="entry name" value="Kinase-like_dom_sf"/>
</dbReference>
<dbReference type="PROSITE" id="PS50011">
    <property type="entry name" value="PROTEIN_KINASE_DOM"/>
    <property type="match status" value="1"/>
</dbReference>
<comment type="catalytic activity">
    <reaction evidence="7">
        <text>L-threonyl-[protein] + ATP = O-phospho-L-threonyl-[protein] + ADP + H(+)</text>
        <dbReference type="Rhea" id="RHEA:46608"/>
        <dbReference type="Rhea" id="RHEA-COMP:11060"/>
        <dbReference type="Rhea" id="RHEA-COMP:11605"/>
        <dbReference type="ChEBI" id="CHEBI:15378"/>
        <dbReference type="ChEBI" id="CHEBI:30013"/>
        <dbReference type="ChEBI" id="CHEBI:30616"/>
        <dbReference type="ChEBI" id="CHEBI:61977"/>
        <dbReference type="ChEBI" id="CHEBI:456216"/>
        <dbReference type="EC" id="2.7.11.1"/>
    </reaction>
</comment>
<dbReference type="EMBL" id="JABTTQ020003495">
    <property type="protein sequence ID" value="KAK6116291.1"/>
    <property type="molecule type" value="Genomic_DNA"/>
</dbReference>
<accession>A0ABR0U291</accession>
<keyword evidence="13" id="KW-1185">Reference proteome</keyword>
<protein>
    <recommendedName>
        <fullName evidence="1">non-specific serine/threonine protein kinase</fullName>
        <ecNumber evidence="1">2.7.11.1</ecNumber>
    </recommendedName>
</protein>
<comment type="similarity">
    <text evidence="10">Belongs to the protein kinase superfamily.</text>
</comment>
<evidence type="ECO:0000259" key="11">
    <source>
        <dbReference type="PROSITE" id="PS50011"/>
    </source>
</evidence>
<dbReference type="PROSITE" id="PS00107">
    <property type="entry name" value="PROTEIN_KINASE_ATP"/>
    <property type="match status" value="1"/>
</dbReference>
<proteinExistence type="inferred from homology"/>
<feature type="binding site" evidence="9">
    <location>
        <position position="52"/>
    </location>
    <ligand>
        <name>ATP</name>
        <dbReference type="ChEBI" id="CHEBI:30616"/>
    </ligand>
</feature>
<reference evidence="12 13" key="1">
    <citation type="journal article" date="2021" name="Comput. Struct. Biotechnol. J.">
        <title>De novo genome assembly of the potent medicinal plant Rehmannia glutinosa using nanopore technology.</title>
        <authorList>
            <person name="Ma L."/>
            <person name="Dong C."/>
            <person name="Song C."/>
            <person name="Wang X."/>
            <person name="Zheng X."/>
            <person name="Niu Y."/>
            <person name="Chen S."/>
            <person name="Feng W."/>
        </authorList>
    </citation>
    <scope>NUCLEOTIDE SEQUENCE [LARGE SCALE GENOMIC DNA]</scope>
    <source>
        <strain evidence="12">DH-2019</strain>
    </source>
</reference>
<keyword evidence="2 10" id="KW-0723">Serine/threonine-protein kinase</keyword>
<dbReference type="SUPFAM" id="SSF56112">
    <property type="entry name" value="Protein kinase-like (PK-like)"/>
    <property type="match status" value="2"/>
</dbReference>
<dbReference type="SMART" id="SM00220">
    <property type="entry name" value="S_TKc"/>
    <property type="match status" value="1"/>
</dbReference>
<evidence type="ECO:0000256" key="10">
    <source>
        <dbReference type="RuleBase" id="RU000304"/>
    </source>
</evidence>
<keyword evidence="6 9" id="KW-0067">ATP-binding</keyword>
<keyword evidence="5" id="KW-0418">Kinase</keyword>
<keyword evidence="3" id="KW-0808">Transferase</keyword>
<dbReference type="PROSITE" id="PS00108">
    <property type="entry name" value="PROTEIN_KINASE_ST"/>
    <property type="match status" value="1"/>
</dbReference>